<proteinExistence type="predicted"/>
<sequence length="203" mass="24031">MDKINIIKEAFLNRKHDCNFLASRIGMIIPPQIKEKEKYFLSNAHYYEAVLNRDPGDLYVFSRYTLVNISTINTYLSKFTDLELFSIFGCYVFYSSRPELLDRLIGSLNGLEFFAILEENTKDFLVLRYGNSIKSSIYSSKNNSTFKMLLNDLRLDRLSELRNIVNVYRNKKGVDSMLDMIDERIDREKKWLIRMFPPCKKWL</sequence>
<reference evidence="1" key="1">
    <citation type="journal article" date="2019" name="MBio">
        <title>Virus Genomes from Deep Sea Sediments Expand the Ocean Megavirome and Support Independent Origins of Viral Gigantism.</title>
        <authorList>
            <person name="Backstrom D."/>
            <person name="Yutin N."/>
            <person name="Jorgensen S.L."/>
            <person name="Dharamshi J."/>
            <person name="Homa F."/>
            <person name="Zaremba-Niedwiedzka K."/>
            <person name="Spang A."/>
            <person name="Wolf Y.I."/>
            <person name="Koonin E.V."/>
            <person name="Ettema T.J."/>
        </authorList>
    </citation>
    <scope>NUCLEOTIDE SEQUENCE</scope>
</reference>
<accession>A0A481Z750</accession>
<organism evidence="1">
    <name type="scientific">Pithovirus LCPAC302</name>
    <dbReference type="NCBI Taxonomy" id="2506593"/>
    <lineage>
        <taxon>Viruses</taxon>
        <taxon>Pithoviruses</taxon>
    </lineage>
</organism>
<protein>
    <submittedName>
        <fullName evidence="1">Uncharacterized protein</fullName>
    </submittedName>
</protein>
<name>A0A481Z750_9VIRU</name>
<dbReference type="EMBL" id="MK500537">
    <property type="protein sequence ID" value="QBK91446.1"/>
    <property type="molecule type" value="Genomic_DNA"/>
</dbReference>
<gene>
    <name evidence="1" type="ORF">LCPAC302_00660</name>
</gene>
<evidence type="ECO:0000313" key="1">
    <source>
        <dbReference type="EMBL" id="QBK91446.1"/>
    </source>
</evidence>